<feature type="compositionally biased region" description="Basic and acidic residues" evidence="1">
    <location>
        <begin position="316"/>
        <end position="329"/>
    </location>
</feature>
<keyword evidence="3" id="KW-0732">Signal</keyword>
<feature type="compositionally biased region" description="Basic and acidic residues" evidence="1">
    <location>
        <begin position="341"/>
        <end position="360"/>
    </location>
</feature>
<evidence type="ECO:0000256" key="2">
    <source>
        <dbReference type="SAM" id="Phobius"/>
    </source>
</evidence>
<proteinExistence type="predicted"/>
<dbReference type="RefSeq" id="XP_040653979.1">
    <property type="nucleotide sequence ID" value="XM_040803875.1"/>
</dbReference>
<organism evidence="4 5">
    <name type="scientific">Drechmeria coniospora</name>
    <name type="common">Nematophagous fungus</name>
    <name type="synonym">Meria coniospora</name>
    <dbReference type="NCBI Taxonomy" id="98403"/>
    <lineage>
        <taxon>Eukaryota</taxon>
        <taxon>Fungi</taxon>
        <taxon>Dikarya</taxon>
        <taxon>Ascomycota</taxon>
        <taxon>Pezizomycotina</taxon>
        <taxon>Sordariomycetes</taxon>
        <taxon>Hypocreomycetidae</taxon>
        <taxon>Hypocreales</taxon>
        <taxon>Ophiocordycipitaceae</taxon>
        <taxon>Drechmeria</taxon>
    </lineage>
</organism>
<dbReference type="InParanoid" id="A0A151GBZ0"/>
<name>A0A151GBZ0_DRECN</name>
<evidence type="ECO:0000256" key="3">
    <source>
        <dbReference type="SAM" id="SignalP"/>
    </source>
</evidence>
<gene>
    <name evidence="4" type="ORF">DCS_06587</name>
</gene>
<dbReference type="Proteomes" id="UP000076580">
    <property type="component" value="Chromosome 03"/>
</dbReference>
<sequence length="366" mass="40260">MLASAVLSALVLGASVGVEAQLHENEERVDPILPWIAVDDEGQPSTTYSPTVTTIDGTPTPVNGAPHDLTASVYTWTTWGHITTSTGEPPNPTATKAGSLEGAFSRCYNLDGPFAPFCRPDINSTLLTGNTYYITWDPDYYNRTGLAGKTNATTVEISVRLDYLNTSSNEMLKLDTSDRVPARWGFWPFKLENDHLKGKRVNNVTITLLSSIMGSVEKNKSVALPVSLTAPGLDHTTPTKVPSGGALVIALPIVLGAIALIVIGLFLWHRKTRRIQLGNIMSRSRHGYNGHKHRSLFRRQGKDEGIPLDSSPPPVDYHDLPEQPRRDSDALGSLASSPDRAIFDQDQERNAFREEVARQDRMRRHE</sequence>
<dbReference type="EMBL" id="LAYC01000003">
    <property type="protein sequence ID" value="KYK54627.1"/>
    <property type="molecule type" value="Genomic_DNA"/>
</dbReference>
<keyword evidence="2" id="KW-1133">Transmembrane helix</keyword>
<feature type="signal peptide" evidence="3">
    <location>
        <begin position="1"/>
        <end position="20"/>
    </location>
</feature>
<dbReference type="Pfam" id="PF14610">
    <property type="entry name" value="Psg1"/>
    <property type="match status" value="1"/>
</dbReference>
<accession>A0A151GBZ0</accession>
<dbReference type="InterPro" id="IPR028000">
    <property type="entry name" value="Pma1"/>
</dbReference>
<evidence type="ECO:0000313" key="5">
    <source>
        <dbReference type="Proteomes" id="UP000076580"/>
    </source>
</evidence>
<feature type="transmembrane region" description="Helical" evidence="2">
    <location>
        <begin position="246"/>
        <end position="268"/>
    </location>
</feature>
<keyword evidence="5" id="KW-1185">Reference proteome</keyword>
<evidence type="ECO:0000256" key="1">
    <source>
        <dbReference type="SAM" id="MobiDB-lite"/>
    </source>
</evidence>
<feature type="region of interest" description="Disordered" evidence="1">
    <location>
        <begin position="302"/>
        <end position="366"/>
    </location>
</feature>
<dbReference type="AlphaFoldDB" id="A0A151GBZ0"/>
<protein>
    <submittedName>
        <fullName evidence="4">Uncharacterized protein</fullName>
    </submittedName>
</protein>
<feature type="chain" id="PRO_5007580350" evidence="3">
    <location>
        <begin position="21"/>
        <end position="366"/>
    </location>
</feature>
<keyword evidence="2" id="KW-0472">Membrane</keyword>
<keyword evidence="2" id="KW-0812">Transmembrane</keyword>
<evidence type="ECO:0000313" key="4">
    <source>
        <dbReference type="EMBL" id="KYK54627.1"/>
    </source>
</evidence>
<comment type="caution">
    <text evidence="4">The sequence shown here is derived from an EMBL/GenBank/DDBJ whole genome shotgun (WGS) entry which is preliminary data.</text>
</comment>
<dbReference type="GeneID" id="63719230"/>
<reference evidence="4 5" key="1">
    <citation type="journal article" date="2016" name="Sci. Rep.">
        <title>Insights into Adaptations to a Near-Obligate Nematode Endoparasitic Lifestyle from the Finished Genome of Drechmeria coniospora.</title>
        <authorList>
            <person name="Zhang L."/>
            <person name="Zhou Z."/>
            <person name="Guo Q."/>
            <person name="Fokkens L."/>
            <person name="Miskei M."/>
            <person name="Pocsi I."/>
            <person name="Zhang W."/>
            <person name="Chen M."/>
            <person name="Wang L."/>
            <person name="Sun Y."/>
            <person name="Donzelli B.G."/>
            <person name="Gibson D.M."/>
            <person name="Nelson D.R."/>
            <person name="Luo J.G."/>
            <person name="Rep M."/>
            <person name="Liu H."/>
            <person name="Yang S."/>
            <person name="Wang J."/>
            <person name="Krasnoff S.B."/>
            <person name="Xu Y."/>
            <person name="Molnar I."/>
            <person name="Lin M."/>
        </authorList>
    </citation>
    <scope>NUCLEOTIDE SEQUENCE [LARGE SCALE GENOMIC DNA]</scope>
    <source>
        <strain evidence="4 5">ARSEF 6962</strain>
    </source>
</reference>